<evidence type="ECO:0000256" key="1">
    <source>
        <dbReference type="ARBA" id="ARBA00004776"/>
    </source>
</evidence>
<comment type="pathway">
    <text evidence="1">Cell wall biogenesis; cell wall polysaccharide biosynthesis.</text>
</comment>
<name>A0A975R0C3_9MICC</name>
<keyword evidence="4 7" id="KW-0808">Transferase</keyword>
<evidence type="ECO:0000313" key="7">
    <source>
        <dbReference type="EMBL" id="QWC09289.1"/>
    </source>
</evidence>
<dbReference type="Pfam" id="PF17994">
    <property type="entry name" value="Glft2_N"/>
    <property type="match status" value="1"/>
</dbReference>
<dbReference type="AlphaFoldDB" id="A0A975R0C3"/>
<dbReference type="EC" id="2.4.-.-" evidence="7"/>
<dbReference type="KEGG" id="ajg:KKR91_12405"/>
<gene>
    <name evidence="7" type="ORF">KKR91_12405</name>
</gene>
<dbReference type="EMBL" id="CP076022">
    <property type="protein sequence ID" value="QWC09289.1"/>
    <property type="molecule type" value="Genomic_DNA"/>
</dbReference>
<reference evidence="7 8" key="1">
    <citation type="submission" date="2021-05" db="EMBL/GenBank/DDBJ databases">
        <title>Novel species in genus Arthrobacter.</title>
        <authorList>
            <person name="Zhang G."/>
        </authorList>
    </citation>
    <scope>NUCLEOTIDE SEQUENCE [LARGE SCALE GENOMIC DNA]</scope>
    <source>
        <strain evidence="8">zg-ZUI227</strain>
    </source>
</reference>
<keyword evidence="8" id="KW-1185">Reference proteome</keyword>
<feature type="domain" description="Galactofuranosyltransferase GlfT2 N-terminal" evidence="5">
    <location>
        <begin position="50"/>
        <end position="160"/>
    </location>
</feature>
<dbReference type="PANTHER" id="PTHR43179">
    <property type="entry name" value="RHAMNOSYLTRANSFERASE WBBL"/>
    <property type="match status" value="1"/>
</dbReference>
<dbReference type="Proteomes" id="UP000676885">
    <property type="component" value="Chromosome"/>
</dbReference>
<comment type="similarity">
    <text evidence="2">Belongs to the glycosyltransferase 2 family.</text>
</comment>
<keyword evidence="3 7" id="KW-0328">Glycosyltransferase</keyword>
<dbReference type="SUPFAM" id="SSF53448">
    <property type="entry name" value="Nucleotide-diphospho-sugar transferases"/>
    <property type="match status" value="1"/>
</dbReference>
<feature type="domain" description="Galactofuranosyltransferase-2 C-terminal" evidence="6">
    <location>
        <begin position="438"/>
        <end position="633"/>
    </location>
</feature>
<dbReference type="InterPro" id="IPR040492">
    <property type="entry name" value="GlfT2_N"/>
</dbReference>
<evidence type="ECO:0000259" key="5">
    <source>
        <dbReference type="Pfam" id="PF17994"/>
    </source>
</evidence>
<evidence type="ECO:0000256" key="3">
    <source>
        <dbReference type="ARBA" id="ARBA00022676"/>
    </source>
</evidence>
<dbReference type="InterPro" id="IPR029044">
    <property type="entry name" value="Nucleotide-diphossugar_trans"/>
</dbReference>
<dbReference type="InterPro" id="IPR045699">
    <property type="entry name" value="GlfT2_C"/>
</dbReference>
<evidence type="ECO:0000256" key="4">
    <source>
        <dbReference type="ARBA" id="ARBA00022679"/>
    </source>
</evidence>
<organism evidence="7 8">
    <name type="scientific">Arthrobacter jiangjiafuii</name>
    <dbReference type="NCBI Taxonomy" id="2817475"/>
    <lineage>
        <taxon>Bacteria</taxon>
        <taxon>Bacillati</taxon>
        <taxon>Actinomycetota</taxon>
        <taxon>Actinomycetes</taxon>
        <taxon>Micrococcales</taxon>
        <taxon>Micrococcaceae</taxon>
        <taxon>Arthrobacter</taxon>
    </lineage>
</organism>
<evidence type="ECO:0000313" key="8">
    <source>
        <dbReference type="Proteomes" id="UP000676885"/>
    </source>
</evidence>
<protein>
    <submittedName>
        <fullName evidence="7">Glycosyltransferase</fullName>
        <ecNumber evidence="7">2.4.-.-</ecNumber>
    </submittedName>
</protein>
<evidence type="ECO:0000256" key="2">
    <source>
        <dbReference type="ARBA" id="ARBA00006739"/>
    </source>
</evidence>
<dbReference type="PANTHER" id="PTHR43179:SF12">
    <property type="entry name" value="GALACTOFURANOSYLTRANSFERASE GLFT2"/>
    <property type="match status" value="1"/>
</dbReference>
<proteinExistence type="inferred from homology"/>
<dbReference type="RefSeq" id="WP_210231244.1">
    <property type="nucleotide sequence ID" value="NZ_CP076022.1"/>
</dbReference>
<dbReference type="Pfam" id="PF13641">
    <property type="entry name" value="Glyco_tranf_2_3"/>
    <property type="match status" value="1"/>
</dbReference>
<sequence>MDTALLYVDSGSAMGAQVNTMDGSMAKSTASKAADTGAAAAAAEVHVEDFLSRTSTIARPGQRLSFGTYFNAFPASYWRRWTDVESVRLHVETKGAGAISVYKSNARGSLQHVETRRVDGDTVSDFDLTLKPFGDGGWYWFDLVAGAQPMALVEAAWLAPGEARKPGSITLEITTLNKNEFCLNNLRILAENPEALDNVAEVLIVDQGSKKLVDAEGFAEAEAALGGKLRMIHQGNLGGSGGFARGMYEAVENGSDYALLLDDDIVMEPESISRMLTFADRCKTPTIVGAHMFDLSNRSVLHTFGETVNLFRFQPDHPFKEQILGHDFARTNLRTTSWMHRRVDVDYNGWWMCMIPTEVIRNIGLSLPVFIKWDDAEYGLRAKAAGYNTVSMPGAAVWHITWADKDDAVDWQAYFHSRNRLITALLHSPYPRGGRVVREGSFIDIKHLISMQYFTAQGRVMALKDLIAGPEQLHEILPDRLPAIQSMRKEYSEAQFEADPEAFPRPGMGKPPRHGQGFKAPSYVTLVPWAAKTIIRQLTQPVTKASKERPQARVAHIDNRWWRMSQYDSAVVTNADGTAASWYQRDPRKMRALLAEGARLNAEILKDWPKLSDMYRKALPEITSMEAWKATFEKHSEESK</sequence>
<dbReference type="Gene3D" id="3.90.550.60">
    <property type="match status" value="1"/>
</dbReference>
<dbReference type="GO" id="GO:0016757">
    <property type="term" value="F:glycosyltransferase activity"/>
    <property type="evidence" value="ECO:0007669"/>
    <property type="project" value="UniProtKB-KW"/>
</dbReference>
<dbReference type="Pfam" id="PF19320">
    <property type="entry name" value="GlfT2_domain3"/>
    <property type="match status" value="1"/>
</dbReference>
<accession>A0A975R0C3</accession>
<evidence type="ECO:0000259" key="6">
    <source>
        <dbReference type="Pfam" id="PF19320"/>
    </source>
</evidence>